<reference evidence="1" key="1">
    <citation type="submission" date="2023-02" db="EMBL/GenBank/DDBJ databases">
        <title>The sequence of Aeromonas allosaccharophila K520.</title>
        <authorList>
            <person name="Luo X."/>
        </authorList>
    </citation>
    <scope>NUCLEOTIDE SEQUENCE</scope>
    <source>
        <strain evidence="1">K520</strain>
    </source>
</reference>
<dbReference type="Proteomes" id="UP001213721">
    <property type="component" value="Chromosome"/>
</dbReference>
<evidence type="ECO:0000313" key="1">
    <source>
        <dbReference type="EMBL" id="WED77113.1"/>
    </source>
</evidence>
<name>A0AAX3NSK8_9GAMM</name>
<sequence length="372" mass="42661">MGDKLLSEAIGKNVIEYLLEFQPEDTTVSNFFAMSGAGYFENPTSDLMALFMGKDNHTKPWLLTSLLKILGHDIDYIDLSSAVVYREASTSQKSRLDIFIKHDDFVIGIENKVFADTYNPFSDYNDYLDQQIDNNQIVYRCILKPDSNKAASIEGWETITYSKLVQSALENFGLEILKDEFNKWTVFYREFLEHLLSLSGLVEEAVMKKEDIKFVEDNFHALVKVEEALTLFKKQTIDDVTSVLRKVVSDSNIKISNNNWAGNYKATHLTPSKWGDSGVSFVYYPSNEDDGLSYYINIWIAKSDYSMVEDLQALIMEGKRYPELKNILNSDSELKITKSTLDIYYLACHKDKQMVLDALETVAIWMSKILQK</sequence>
<evidence type="ECO:0000313" key="2">
    <source>
        <dbReference type="Proteomes" id="UP001213721"/>
    </source>
</evidence>
<protein>
    <submittedName>
        <fullName evidence="1">PD-(D/E)XK nuclease family protein</fullName>
    </submittedName>
</protein>
<proteinExistence type="predicted"/>
<gene>
    <name evidence="1" type="ORF">PYU98_02205</name>
</gene>
<accession>A0AAX3NSK8</accession>
<dbReference type="RefSeq" id="WP_275057329.1">
    <property type="nucleotide sequence ID" value="NZ_CP118988.1"/>
</dbReference>
<dbReference type="Pfam" id="PF14281">
    <property type="entry name" value="PDDEXK_4"/>
    <property type="match status" value="1"/>
</dbReference>
<dbReference type="AlphaFoldDB" id="A0AAX3NSK8"/>
<dbReference type="InterPro" id="IPR029470">
    <property type="entry name" value="PDDEXK_4"/>
</dbReference>
<organism evidence="1 2">
    <name type="scientific">Aeromonas allosaccharophila</name>
    <dbReference type="NCBI Taxonomy" id="656"/>
    <lineage>
        <taxon>Bacteria</taxon>
        <taxon>Pseudomonadati</taxon>
        <taxon>Pseudomonadota</taxon>
        <taxon>Gammaproteobacteria</taxon>
        <taxon>Aeromonadales</taxon>
        <taxon>Aeromonadaceae</taxon>
        <taxon>Aeromonas</taxon>
    </lineage>
</organism>
<dbReference type="EMBL" id="CP118988">
    <property type="protein sequence ID" value="WED77113.1"/>
    <property type="molecule type" value="Genomic_DNA"/>
</dbReference>